<comment type="caution">
    <text evidence="2">The sequence shown here is derived from an EMBL/GenBank/DDBJ whole genome shotgun (WGS) entry which is preliminary data.</text>
</comment>
<dbReference type="AlphaFoldDB" id="A0AAV1I9N5"/>
<keyword evidence="3" id="KW-1185">Reference proteome</keyword>
<organism evidence="2 3">
    <name type="scientific">Coccomyxa viridis</name>
    <dbReference type="NCBI Taxonomy" id="1274662"/>
    <lineage>
        <taxon>Eukaryota</taxon>
        <taxon>Viridiplantae</taxon>
        <taxon>Chlorophyta</taxon>
        <taxon>core chlorophytes</taxon>
        <taxon>Trebouxiophyceae</taxon>
        <taxon>Trebouxiophyceae incertae sedis</taxon>
        <taxon>Coccomyxaceae</taxon>
        <taxon>Coccomyxa</taxon>
    </lineage>
</organism>
<name>A0AAV1I9N5_9CHLO</name>
<gene>
    <name evidence="2" type="ORF">CVIRNUC_007124</name>
</gene>
<sequence>MTSPVIEQEPSSRSGSSSNEDDQAELAFDSVTSRRPPPKKQKREQPVPFEALQQAGFEGGPSLADAAERIGIERRQQKEAERAAAEAAKQQEAEQEAEEEAARALKAAKKQQSPADSLQQHLESGTYIVTQNQRRGAVLRAQADAALDLKFAAGQAQNESVYAGAAQKEAAASAARAALGARKR</sequence>
<protein>
    <submittedName>
        <fullName evidence="2">Uncharacterized protein</fullName>
    </submittedName>
</protein>
<dbReference type="Proteomes" id="UP001314263">
    <property type="component" value="Unassembled WGS sequence"/>
</dbReference>
<accession>A0AAV1I9N5</accession>
<proteinExistence type="predicted"/>
<feature type="compositionally biased region" description="Basic and acidic residues" evidence="1">
    <location>
        <begin position="66"/>
        <end position="92"/>
    </location>
</feature>
<reference evidence="2 3" key="1">
    <citation type="submission" date="2023-10" db="EMBL/GenBank/DDBJ databases">
        <authorList>
            <person name="Maclean D."/>
            <person name="Macfadyen A."/>
        </authorList>
    </citation>
    <scope>NUCLEOTIDE SEQUENCE [LARGE SCALE GENOMIC DNA]</scope>
</reference>
<evidence type="ECO:0000313" key="2">
    <source>
        <dbReference type="EMBL" id="CAK0783923.1"/>
    </source>
</evidence>
<feature type="region of interest" description="Disordered" evidence="1">
    <location>
        <begin position="1"/>
        <end position="119"/>
    </location>
</feature>
<dbReference type="EMBL" id="CAUYUE010000009">
    <property type="protein sequence ID" value="CAK0783923.1"/>
    <property type="molecule type" value="Genomic_DNA"/>
</dbReference>
<evidence type="ECO:0000256" key="1">
    <source>
        <dbReference type="SAM" id="MobiDB-lite"/>
    </source>
</evidence>
<evidence type="ECO:0000313" key="3">
    <source>
        <dbReference type="Proteomes" id="UP001314263"/>
    </source>
</evidence>